<evidence type="ECO:0000313" key="9">
    <source>
        <dbReference type="Proteomes" id="UP000030651"/>
    </source>
</evidence>
<dbReference type="InterPro" id="IPR011701">
    <property type="entry name" value="MFS"/>
</dbReference>
<dbReference type="KEGG" id="pfy:PFICI_08639"/>
<dbReference type="OMA" id="AWRTYYV"/>
<feature type="transmembrane region" description="Helical" evidence="7">
    <location>
        <begin position="362"/>
        <end position="382"/>
    </location>
</feature>
<dbReference type="OrthoDB" id="6730379at2759"/>
<feature type="transmembrane region" description="Helical" evidence="7">
    <location>
        <begin position="424"/>
        <end position="445"/>
    </location>
</feature>
<feature type="transmembrane region" description="Helical" evidence="7">
    <location>
        <begin position="100"/>
        <end position="121"/>
    </location>
</feature>
<comment type="subcellular location">
    <subcellularLocation>
        <location evidence="1">Membrane</location>
        <topology evidence="1">Multi-pass membrane protein</topology>
    </subcellularLocation>
</comment>
<feature type="compositionally biased region" description="Basic and acidic residues" evidence="6">
    <location>
        <begin position="1"/>
        <end position="11"/>
    </location>
</feature>
<dbReference type="PANTHER" id="PTHR43791">
    <property type="entry name" value="PERMEASE-RELATED"/>
    <property type="match status" value="1"/>
</dbReference>
<organism evidence="8 9">
    <name type="scientific">Pestalotiopsis fici (strain W106-1 / CGMCC3.15140)</name>
    <dbReference type="NCBI Taxonomy" id="1229662"/>
    <lineage>
        <taxon>Eukaryota</taxon>
        <taxon>Fungi</taxon>
        <taxon>Dikarya</taxon>
        <taxon>Ascomycota</taxon>
        <taxon>Pezizomycotina</taxon>
        <taxon>Sordariomycetes</taxon>
        <taxon>Xylariomycetidae</taxon>
        <taxon>Amphisphaeriales</taxon>
        <taxon>Sporocadaceae</taxon>
        <taxon>Pestalotiopsis</taxon>
    </lineage>
</organism>
<evidence type="ECO:0000256" key="4">
    <source>
        <dbReference type="ARBA" id="ARBA00022989"/>
    </source>
</evidence>
<feature type="transmembrane region" description="Helical" evidence="7">
    <location>
        <begin position="451"/>
        <end position="477"/>
    </location>
</feature>
<evidence type="ECO:0000313" key="8">
    <source>
        <dbReference type="EMBL" id="ETS78786.1"/>
    </source>
</evidence>
<evidence type="ECO:0000256" key="5">
    <source>
        <dbReference type="ARBA" id="ARBA00023136"/>
    </source>
</evidence>
<feature type="transmembrane region" description="Helical" evidence="7">
    <location>
        <begin position="127"/>
        <end position="148"/>
    </location>
</feature>
<accession>W3X0W2</accession>
<dbReference type="EMBL" id="KI912114">
    <property type="protein sequence ID" value="ETS78786.1"/>
    <property type="molecule type" value="Genomic_DNA"/>
</dbReference>
<dbReference type="eggNOG" id="KOG2533">
    <property type="taxonomic scope" value="Eukaryota"/>
</dbReference>
<protein>
    <recommendedName>
        <fullName evidence="10">Major facilitator superfamily (MFS) profile domain-containing protein</fullName>
    </recommendedName>
</protein>
<reference evidence="9" key="1">
    <citation type="journal article" date="2015" name="BMC Genomics">
        <title>Genomic and transcriptomic analysis of the endophytic fungus Pestalotiopsis fici reveals its lifestyle and high potential for synthesis of natural products.</title>
        <authorList>
            <person name="Wang X."/>
            <person name="Zhang X."/>
            <person name="Liu L."/>
            <person name="Xiang M."/>
            <person name="Wang W."/>
            <person name="Sun X."/>
            <person name="Che Y."/>
            <person name="Guo L."/>
            <person name="Liu G."/>
            <person name="Guo L."/>
            <person name="Wang C."/>
            <person name="Yin W.B."/>
            <person name="Stadler M."/>
            <person name="Zhang X."/>
            <person name="Liu X."/>
        </authorList>
    </citation>
    <scope>NUCLEOTIDE SEQUENCE [LARGE SCALE GENOMIC DNA]</scope>
    <source>
        <strain evidence="9">W106-1 / CGMCC3.15140</strain>
    </source>
</reference>
<dbReference type="RefSeq" id="XP_007835411.1">
    <property type="nucleotide sequence ID" value="XM_007837220.1"/>
</dbReference>
<dbReference type="GO" id="GO:0016020">
    <property type="term" value="C:membrane"/>
    <property type="evidence" value="ECO:0007669"/>
    <property type="project" value="UniProtKB-SubCell"/>
</dbReference>
<dbReference type="InParanoid" id="W3X0W2"/>
<dbReference type="HOGENOM" id="CLU_001265_0_5_1"/>
<evidence type="ECO:0008006" key="10">
    <source>
        <dbReference type="Google" id="ProtNLM"/>
    </source>
</evidence>
<dbReference type="InterPro" id="IPR036259">
    <property type="entry name" value="MFS_trans_sf"/>
</dbReference>
<dbReference type="Gene3D" id="1.20.1250.20">
    <property type="entry name" value="MFS general substrate transporter like domains"/>
    <property type="match status" value="1"/>
</dbReference>
<evidence type="ECO:0000256" key="7">
    <source>
        <dbReference type="SAM" id="Phobius"/>
    </source>
</evidence>
<evidence type="ECO:0000256" key="1">
    <source>
        <dbReference type="ARBA" id="ARBA00004141"/>
    </source>
</evidence>
<keyword evidence="4 7" id="KW-1133">Transmembrane helix</keyword>
<name>W3X0W2_PESFW</name>
<sequence length="522" mass="57780">MSSHDIEKSAMKDAPGVHAAAPSIQEGGDGKASDVVADIVHAAEGEYTAAQYAKVLRRADWILLPLMWIVSGTQYADKVSVSTQATFGLRTDTGLVGQQYSWLSSVFYIAYLLAEAPGNYLMQKVNIRYMVSISMLIWGVLVLCIAFCRNFAELMVVRTLQGIAECTTYPALLVLTASWYTTEEHSSRVMVWGTANAGMDVITSLINYGIGMRAKQDPTGLAPWKGISLFLGSLTIVLSFIVYLVFGTPREVRWLSAEEKRIAYARVVASQTGSDAQERTQWRWDQVRASFRDPQLYFVFFFVVINSIPNGGVTAFGNLVYVSFGFSSLDTIVKGKIPQQLLSIAVFAAAGILTRKKANLRMYVAALSVVPSFAGMLGLALLPKTGHLWTRWGVYFITSIGNVAAPMTWTLIPSNIAGRTKKSVISTVLLIAYCTGNTIGAQVFQEKDAPRYIPAIVVCSVMYGLQFVILSIWRLYYIRQNRKRDAMVRDLGMSAEEAEHQGRLNAESDMTDVENVHFRYNM</sequence>
<dbReference type="Proteomes" id="UP000030651">
    <property type="component" value="Unassembled WGS sequence"/>
</dbReference>
<dbReference type="PANTHER" id="PTHR43791:SF7">
    <property type="entry name" value="MAJOR FACILITATOR SUPERFAMILY (MFS) PROFILE DOMAIN-CONTAINING PROTEIN"/>
    <property type="match status" value="1"/>
</dbReference>
<feature type="transmembrane region" description="Helical" evidence="7">
    <location>
        <begin position="227"/>
        <end position="246"/>
    </location>
</feature>
<dbReference type="Pfam" id="PF07690">
    <property type="entry name" value="MFS_1"/>
    <property type="match status" value="1"/>
</dbReference>
<dbReference type="SUPFAM" id="SSF103473">
    <property type="entry name" value="MFS general substrate transporter"/>
    <property type="match status" value="1"/>
</dbReference>
<gene>
    <name evidence="8" type="ORF">PFICI_08639</name>
</gene>
<keyword evidence="9" id="KW-1185">Reference proteome</keyword>
<feature type="transmembrane region" description="Helical" evidence="7">
    <location>
        <begin position="337"/>
        <end position="355"/>
    </location>
</feature>
<evidence type="ECO:0000256" key="6">
    <source>
        <dbReference type="SAM" id="MobiDB-lite"/>
    </source>
</evidence>
<keyword evidence="3 7" id="KW-0812">Transmembrane</keyword>
<dbReference type="GeneID" id="19273652"/>
<evidence type="ECO:0000256" key="3">
    <source>
        <dbReference type="ARBA" id="ARBA00022692"/>
    </source>
</evidence>
<keyword evidence="5 7" id="KW-0472">Membrane</keyword>
<evidence type="ECO:0000256" key="2">
    <source>
        <dbReference type="ARBA" id="ARBA00022448"/>
    </source>
</evidence>
<dbReference type="GO" id="GO:0022857">
    <property type="term" value="F:transmembrane transporter activity"/>
    <property type="evidence" value="ECO:0007669"/>
    <property type="project" value="InterPro"/>
</dbReference>
<keyword evidence="2" id="KW-0813">Transport</keyword>
<proteinExistence type="predicted"/>
<feature type="transmembrane region" description="Helical" evidence="7">
    <location>
        <begin position="296"/>
        <end position="317"/>
    </location>
</feature>
<dbReference type="AlphaFoldDB" id="W3X0W2"/>
<feature type="region of interest" description="Disordered" evidence="6">
    <location>
        <begin position="1"/>
        <end position="29"/>
    </location>
</feature>
<feature type="transmembrane region" description="Helical" evidence="7">
    <location>
        <begin position="394"/>
        <end position="412"/>
    </location>
</feature>